<dbReference type="InterPro" id="IPR036188">
    <property type="entry name" value="FAD/NAD-bd_sf"/>
</dbReference>
<evidence type="ECO:0000256" key="1">
    <source>
        <dbReference type="ARBA" id="ARBA00022630"/>
    </source>
</evidence>
<evidence type="ECO:0000256" key="2">
    <source>
        <dbReference type="ARBA" id="ARBA00022827"/>
    </source>
</evidence>
<proteinExistence type="predicted"/>
<feature type="compositionally biased region" description="Basic residues" evidence="4">
    <location>
        <begin position="1"/>
        <end position="12"/>
    </location>
</feature>
<accession>A0A397H1R8</accession>
<dbReference type="EMBL" id="NKHU02000101">
    <property type="protein sequence ID" value="RHZ55313.1"/>
    <property type="molecule type" value="Genomic_DNA"/>
</dbReference>
<keyword evidence="1" id="KW-0285">Flavoprotein</keyword>
<sequence>MSRFRSQRKKNARSIASEDPWRVDTPFGPPRTSSFPGGGIRRIRNTLSKLSPSARAERELLKQKSQYKIPLTERNIDTLVTNQLFSDSFWTDGTFSLLTENYPAQIFLIRRHQVLVWFEHRQLNLKWLNKRTTIVILSSCTGNESLSSLSLGVNVITRDAAPSMQVDAACRGATARKPGQLEERLRNVLQHTTPGWSSGAGPSGLVTAKTLLHHFPEGTFTPSVFEKRHEIGGLWPVHCNGRISNSGRERVSKDHDAAGPVNPSMRTNLSRFTVSFSDLAWESVLGCVDVPLFPQAWQVGRYLETYAERYLSAEVVRSGCEVVRTVREVAGGRPRWTVQWVQRSGDDTEQHAVQTEYFDFLVVASGYFSRPYTPDIPGLPAFADRTVHSSALRSIEDLNALVEKASGGGKLVVVGGSMSGVEAASSLALHVSSLSRPFWTVPTYIPHEQRDNATGTETVSLLPLDLAMYDLARRPPGPVEYGFGPVSATQVAKVNDYFRSILGADYTNIGPGDIGLQGGKEETIRPSWVAIGNDYAEFVRSKAIKTAIGRVAAVHASSSGRAKVDIELLGTESMPLDDVAAIVLATGFTPFPSLAFLPEDVLSALEFSPDDSFFPLILDGKGTTNADIPDLGFVGFYRGPYWGVMEMQARSLAQTWARADTEHGIQFSAKELESRAQERQSVREFRNADPNLHRGQFPMGDYTGLMESFARDLGISRAPLPELNERPGPVVPARYALCGPGTADVQTSLQALRENLRPRRRSASSAVAMAIFRALHGSWNFTRSEQDGVSSGISTFFPRYPSPPTYEKEYLYEESGQKLASFVYRLAASPQDAQITVWSVHRAQDKTAVALSYGLRILNQEGPSKLSQGEYTIQATGSEWTDASANHHWSSNRTYEYVFRFNGVAISSWEYTVRRPPDRTGSHDGVVLSRTLYKRVQNT</sequence>
<evidence type="ECO:0000313" key="6">
    <source>
        <dbReference type="EMBL" id="RHZ55313.1"/>
    </source>
</evidence>
<feature type="region of interest" description="Disordered" evidence="4">
    <location>
        <begin position="1"/>
        <end position="38"/>
    </location>
</feature>
<dbReference type="OrthoDB" id="66881at2759"/>
<reference evidence="6" key="1">
    <citation type="submission" date="2018-08" db="EMBL/GenBank/DDBJ databases">
        <title>Draft genome sequence of azole-resistant Aspergillus thermomutatus (Neosartorya pseudofischeri) strain HMR AF 39, isolated from a human nasal aspirate.</title>
        <authorList>
            <person name="Parent-Michaud M."/>
            <person name="Dufresne P.J."/>
            <person name="Fournier E."/>
            <person name="Martineau C."/>
            <person name="Moreira S."/>
            <person name="Perkins V."/>
            <person name="De Repentigny L."/>
            <person name="Dufresne S.F."/>
        </authorList>
    </citation>
    <scope>NUCLEOTIDE SEQUENCE [LARGE SCALE GENOMIC DNA]</scope>
    <source>
        <strain evidence="6">HMR AF 39</strain>
    </source>
</reference>
<dbReference type="InterPro" id="IPR023753">
    <property type="entry name" value="FAD/NAD-binding_dom"/>
</dbReference>
<dbReference type="FunFam" id="3.50.50.60:FF:000580">
    <property type="entry name" value="Flavin-containing monooxygenase"/>
    <property type="match status" value="1"/>
</dbReference>
<dbReference type="AlphaFoldDB" id="A0A397H1R8"/>
<organism evidence="6 7">
    <name type="scientific">Aspergillus thermomutatus</name>
    <name type="common">Neosartorya pseudofischeri</name>
    <dbReference type="NCBI Taxonomy" id="41047"/>
    <lineage>
        <taxon>Eukaryota</taxon>
        <taxon>Fungi</taxon>
        <taxon>Dikarya</taxon>
        <taxon>Ascomycota</taxon>
        <taxon>Pezizomycotina</taxon>
        <taxon>Eurotiomycetes</taxon>
        <taxon>Eurotiomycetidae</taxon>
        <taxon>Eurotiales</taxon>
        <taxon>Aspergillaceae</taxon>
        <taxon>Aspergillus</taxon>
        <taxon>Aspergillus subgen. Fumigati</taxon>
    </lineage>
</organism>
<evidence type="ECO:0000259" key="5">
    <source>
        <dbReference type="Pfam" id="PF07992"/>
    </source>
</evidence>
<keyword evidence="7" id="KW-1185">Reference proteome</keyword>
<feature type="domain" description="FAD/NAD(P)-binding" evidence="5">
    <location>
        <begin position="353"/>
        <end position="428"/>
    </location>
</feature>
<evidence type="ECO:0000313" key="7">
    <source>
        <dbReference type="Proteomes" id="UP000215305"/>
    </source>
</evidence>
<evidence type="ECO:0000256" key="4">
    <source>
        <dbReference type="SAM" id="MobiDB-lite"/>
    </source>
</evidence>
<gene>
    <name evidence="6" type="ORF">CDV56_102785</name>
</gene>
<comment type="caution">
    <text evidence="6">The sequence shown here is derived from an EMBL/GenBank/DDBJ whole genome shotgun (WGS) entry which is preliminary data.</text>
</comment>
<name>A0A397H1R8_ASPTH</name>
<dbReference type="STRING" id="41047.A0A397H1R8"/>
<evidence type="ECO:0000256" key="3">
    <source>
        <dbReference type="ARBA" id="ARBA00023002"/>
    </source>
</evidence>
<dbReference type="VEuPathDB" id="FungiDB:CDV56_102785"/>
<keyword evidence="3" id="KW-0560">Oxidoreductase</keyword>
<dbReference type="PANTHER" id="PTHR23023">
    <property type="entry name" value="DIMETHYLANILINE MONOOXYGENASE"/>
    <property type="match status" value="1"/>
</dbReference>
<dbReference type="RefSeq" id="XP_026614267.1">
    <property type="nucleotide sequence ID" value="XM_026756404.1"/>
</dbReference>
<dbReference type="Gene3D" id="3.50.50.60">
    <property type="entry name" value="FAD/NAD(P)-binding domain"/>
    <property type="match status" value="1"/>
</dbReference>
<protein>
    <recommendedName>
        <fullName evidence="5">FAD/NAD(P)-binding domain-containing protein</fullName>
    </recommendedName>
</protein>
<dbReference type="GO" id="GO:0016491">
    <property type="term" value="F:oxidoreductase activity"/>
    <property type="evidence" value="ECO:0007669"/>
    <property type="project" value="UniProtKB-KW"/>
</dbReference>
<dbReference type="Pfam" id="PF07992">
    <property type="entry name" value="Pyr_redox_2"/>
    <property type="match status" value="1"/>
</dbReference>
<dbReference type="Proteomes" id="UP000215305">
    <property type="component" value="Unassembled WGS sequence"/>
</dbReference>
<keyword evidence="2" id="KW-0274">FAD</keyword>
<dbReference type="GeneID" id="38124759"/>
<dbReference type="SUPFAM" id="SSF51905">
    <property type="entry name" value="FAD/NAD(P)-binding domain"/>
    <property type="match status" value="1"/>
</dbReference>
<dbReference type="InterPro" id="IPR050346">
    <property type="entry name" value="FMO-like"/>
</dbReference>